<evidence type="ECO:0000313" key="1">
    <source>
        <dbReference type="EMBL" id="KAJ5378848.1"/>
    </source>
</evidence>
<dbReference type="EMBL" id="JAPZBU010000011">
    <property type="protein sequence ID" value="KAJ5378848.1"/>
    <property type="molecule type" value="Genomic_DNA"/>
</dbReference>
<name>A0A9W9VE65_9EURO</name>
<evidence type="ECO:0000313" key="2">
    <source>
        <dbReference type="Proteomes" id="UP001147747"/>
    </source>
</evidence>
<dbReference type="AlphaFoldDB" id="A0A9W9VE65"/>
<protein>
    <submittedName>
        <fullName evidence="1">Uncharacterized protein</fullName>
    </submittedName>
</protein>
<reference evidence="1" key="1">
    <citation type="submission" date="2022-12" db="EMBL/GenBank/DDBJ databases">
        <authorList>
            <person name="Petersen C."/>
        </authorList>
    </citation>
    <scope>NUCLEOTIDE SEQUENCE</scope>
    <source>
        <strain evidence="1">IBT 29677</strain>
    </source>
</reference>
<accession>A0A9W9VE65</accession>
<organism evidence="1 2">
    <name type="scientific">Penicillium cosmopolitanum</name>
    <dbReference type="NCBI Taxonomy" id="1131564"/>
    <lineage>
        <taxon>Eukaryota</taxon>
        <taxon>Fungi</taxon>
        <taxon>Dikarya</taxon>
        <taxon>Ascomycota</taxon>
        <taxon>Pezizomycotina</taxon>
        <taxon>Eurotiomycetes</taxon>
        <taxon>Eurotiomycetidae</taxon>
        <taxon>Eurotiales</taxon>
        <taxon>Aspergillaceae</taxon>
        <taxon>Penicillium</taxon>
    </lineage>
</organism>
<dbReference type="RefSeq" id="XP_056482634.1">
    <property type="nucleotide sequence ID" value="XM_056636604.1"/>
</dbReference>
<proteinExistence type="predicted"/>
<dbReference type="Proteomes" id="UP001147747">
    <property type="component" value="Unassembled WGS sequence"/>
</dbReference>
<comment type="caution">
    <text evidence="1">The sequence shown here is derived from an EMBL/GenBank/DDBJ whole genome shotgun (WGS) entry which is preliminary data.</text>
</comment>
<reference evidence="1" key="2">
    <citation type="journal article" date="2023" name="IMA Fungus">
        <title>Comparative genomic study of the Penicillium genus elucidates a diverse pangenome and 15 lateral gene transfer events.</title>
        <authorList>
            <person name="Petersen C."/>
            <person name="Sorensen T."/>
            <person name="Nielsen M.R."/>
            <person name="Sondergaard T.E."/>
            <person name="Sorensen J.L."/>
            <person name="Fitzpatrick D.A."/>
            <person name="Frisvad J.C."/>
            <person name="Nielsen K.L."/>
        </authorList>
    </citation>
    <scope>NUCLEOTIDE SEQUENCE</scope>
    <source>
        <strain evidence="1">IBT 29677</strain>
    </source>
</reference>
<sequence length="151" mass="16994">MYLPKVELEHDEIVFFVLSLRMKKTQSRRKFMIPLWSPTIASLEVQLLFHLTRYGKCAPSGLTYIISTWFDHHSPQSATLSAADPDGALGARVARPWIFASPLARASLGCHSSSPARLVQISTFVRVCAVDCPMPIAHRNSQSLWRRLESD</sequence>
<dbReference type="GeneID" id="81375584"/>
<gene>
    <name evidence="1" type="ORF">N7509_011967</name>
</gene>
<keyword evidence="2" id="KW-1185">Reference proteome</keyword>
<dbReference type="OrthoDB" id="10302050at2759"/>